<dbReference type="Bgee" id="ENSBTAG00000011415">
    <property type="expression patterns" value="Expressed in milk and 106 other cell types or tissues"/>
</dbReference>
<reference evidence="1" key="1">
    <citation type="submission" date="2005-01" db="EMBL/GenBank/DDBJ databases">
        <title>Analysis of sequences obtained from constructed full-length bovine cDNA libraries.</title>
        <authorList>
            <person name="Yu J."/>
            <person name="Meng Y."/>
            <person name="Wang Z."/>
            <person name="Hansen C."/>
            <person name="Li C."/>
            <person name="Moore S."/>
        </authorList>
    </citation>
    <scope>NUCLEOTIDE SEQUENCE</scope>
    <source>
        <tissue evidence="1">Lymphoid</tissue>
    </source>
</reference>
<organism evidence="1">
    <name type="scientific">Bos taurus</name>
    <name type="common">Bovine</name>
    <dbReference type="NCBI Taxonomy" id="9913"/>
    <lineage>
        <taxon>Eukaryota</taxon>
        <taxon>Metazoa</taxon>
        <taxon>Chordata</taxon>
        <taxon>Craniata</taxon>
        <taxon>Vertebrata</taxon>
        <taxon>Euteleostomi</taxon>
        <taxon>Mammalia</taxon>
        <taxon>Eutheria</taxon>
        <taxon>Laurasiatheria</taxon>
        <taxon>Artiodactyla</taxon>
        <taxon>Ruminantia</taxon>
        <taxon>Pecora</taxon>
        <taxon>Bovidae</taxon>
        <taxon>Bovinae</taxon>
        <taxon>Bos</taxon>
    </lineage>
</organism>
<dbReference type="AlphaFoldDB" id="Q56JY2"/>
<evidence type="ECO:0000313" key="1">
    <source>
        <dbReference type="EMBL" id="AAW82113.1"/>
    </source>
</evidence>
<gene>
    <name evidence="2" type="primary">ETF1</name>
</gene>
<dbReference type="VEuPathDB" id="HostDB:ENSBTAG00000011415"/>
<protein>
    <submittedName>
        <fullName evidence="1">Uncharacterized protein</fullName>
    </submittedName>
</protein>
<dbReference type="OrthoDB" id="10254527at2759"/>
<proteinExistence type="evidence at transcript level"/>
<name>Q56JY2_BOVIN</name>
<accession>Q56JY2</accession>
<sequence length="41" mass="4697">MVVVHFLAHSKEIQEKSCTNSLWISQRNMVEEVSQPCVLPV</sequence>
<evidence type="ECO:0000313" key="2">
    <source>
        <dbReference type="VGNC" id="VGNC:28617"/>
    </source>
</evidence>
<dbReference type="VGNC" id="VGNC:28617">
    <property type="gene designation" value="ETF1"/>
</dbReference>
<dbReference type="EMBL" id="AY911346">
    <property type="protein sequence ID" value="AAW82113.1"/>
    <property type="molecule type" value="mRNA"/>
</dbReference>